<accession>A0A0F9M2M2</accession>
<gene>
    <name evidence="1" type="ORF">LCGC14_1142670</name>
</gene>
<dbReference type="AlphaFoldDB" id="A0A0F9M2M2"/>
<dbReference type="EMBL" id="LAZR01005438">
    <property type="protein sequence ID" value="KKM99948.1"/>
    <property type="molecule type" value="Genomic_DNA"/>
</dbReference>
<organism evidence="1">
    <name type="scientific">marine sediment metagenome</name>
    <dbReference type="NCBI Taxonomy" id="412755"/>
    <lineage>
        <taxon>unclassified sequences</taxon>
        <taxon>metagenomes</taxon>
        <taxon>ecological metagenomes</taxon>
    </lineage>
</organism>
<comment type="caution">
    <text evidence="1">The sequence shown here is derived from an EMBL/GenBank/DDBJ whole genome shotgun (WGS) entry which is preliminary data.</text>
</comment>
<protein>
    <submittedName>
        <fullName evidence="1">Uncharacterized protein</fullName>
    </submittedName>
</protein>
<name>A0A0F9M2M2_9ZZZZ</name>
<proteinExistence type="predicted"/>
<reference evidence="1" key="1">
    <citation type="journal article" date="2015" name="Nature">
        <title>Complex archaea that bridge the gap between prokaryotes and eukaryotes.</title>
        <authorList>
            <person name="Spang A."/>
            <person name="Saw J.H."/>
            <person name="Jorgensen S.L."/>
            <person name="Zaremba-Niedzwiedzka K."/>
            <person name="Martijn J."/>
            <person name="Lind A.E."/>
            <person name="van Eijk R."/>
            <person name="Schleper C."/>
            <person name="Guy L."/>
            <person name="Ettema T.J."/>
        </authorList>
    </citation>
    <scope>NUCLEOTIDE SEQUENCE</scope>
</reference>
<evidence type="ECO:0000313" key="1">
    <source>
        <dbReference type="EMBL" id="KKM99948.1"/>
    </source>
</evidence>
<sequence length="188" mass="21166">MNKIVAFCMLTLFASSAYAQWQIETFSDNKIKSAMVRNEAGFELAIFKTAEGIVWLDFSLSDNDFDELSQNELPIFQIDDHKPVKMLRGFTATIVPADEGIQAIIVSNNESISTERDFNFNHIIAERLPERVICPIWQGNSRPHLGTLDNLMNGQNVNFKYTLLDDSKGETSFNLKGAKEALNAIITE</sequence>